<keyword evidence="5" id="KW-1185">Reference proteome</keyword>
<dbReference type="Gene3D" id="2.130.10.10">
    <property type="entry name" value="YVTN repeat-like/Quinoprotein amine dehydrogenase"/>
    <property type="match status" value="1"/>
</dbReference>
<dbReference type="GO" id="GO:0045499">
    <property type="term" value="F:chemorepellent activity"/>
    <property type="evidence" value="ECO:0007669"/>
    <property type="project" value="TreeGrafter"/>
</dbReference>
<dbReference type="InterPro" id="IPR001627">
    <property type="entry name" value="Semap_dom"/>
</dbReference>
<comment type="caution">
    <text evidence="2">Lacks conserved residue(s) required for the propagation of feature annotation.</text>
</comment>
<dbReference type="PANTHER" id="PTHR11036:SF127">
    <property type="entry name" value="SEMAPHORIN-1A"/>
    <property type="match status" value="1"/>
</dbReference>
<evidence type="ECO:0000313" key="4">
    <source>
        <dbReference type="EnsemblMetazoa" id="GMOY008631-PA"/>
    </source>
</evidence>
<dbReference type="InterPro" id="IPR036352">
    <property type="entry name" value="Semap_dom_sf"/>
</dbReference>
<evidence type="ECO:0000256" key="1">
    <source>
        <dbReference type="ARBA" id="ARBA00022782"/>
    </source>
</evidence>
<dbReference type="GO" id="GO:0030335">
    <property type="term" value="P:positive regulation of cell migration"/>
    <property type="evidence" value="ECO:0007669"/>
    <property type="project" value="TreeGrafter"/>
</dbReference>
<evidence type="ECO:0000313" key="5">
    <source>
        <dbReference type="Proteomes" id="UP000092444"/>
    </source>
</evidence>
<dbReference type="SUPFAM" id="SSF101912">
    <property type="entry name" value="Sema domain"/>
    <property type="match status" value="1"/>
</dbReference>
<dbReference type="AlphaFoldDB" id="A0A1B0G5N5"/>
<dbReference type="VEuPathDB" id="VectorBase:GMOY008631"/>
<name>A0A1B0G5N5_GLOMM</name>
<evidence type="ECO:0000259" key="3">
    <source>
        <dbReference type="PROSITE" id="PS51004"/>
    </source>
</evidence>
<reference evidence="4" key="1">
    <citation type="submission" date="2020-05" db="UniProtKB">
        <authorList>
            <consortium name="EnsemblMetazoa"/>
        </authorList>
    </citation>
    <scope>IDENTIFICATION</scope>
    <source>
        <strain evidence="4">Yale</strain>
    </source>
</reference>
<dbReference type="GO" id="GO:0030215">
    <property type="term" value="F:semaphorin receptor binding"/>
    <property type="evidence" value="ECO:0007669"/>
    <property type="project" value="InterPro"/>
</dbReference>
<organism evidence="4 5">
    <name type="scientific">Glossina morsitans morsitans</name>
    <name type="common">Savannah tsetse fly</name>
    <dbReference type="NCBI Taxonomy" id="37546"/>
    <lineage>
        <taxon>Eukaryota</taxon>
        <taxon>Metazoa</taxon>
        <taxon>Ecdysozoa</taxon>
        <taxon>Arthropoda</taxon>
        <taxon>Hexapoda</taxon>
        <taxon>Insecta</taxon>
        <taxon>Pterygota</taxon>
        <taxon>Neoptera</taxon>
        <taxon>Endopterygota</taxon>
        <taxon>Diptera</taxon>
        <taxon>Brachycera</taxon>
        <taxon>Muscomorpha</taxon>
        <taxon>Hippoboscoidea</taxon>
        <taxon>Glossinidae</taxon>
        <taxon>Glossina</taxon>
    </lineage>
</organism>
<dbReference type="InterPro" id="IPR027231">
    <property type="entry name" value="Semaphorin"/>
</dbReference>
<accession>A0A1B0G5N5</accession>
<dbReference type="GO" id="GO:0071526">
    <property type="term" value="P:semaphorin-plexin signaling pathway"/>
    <property type="evidence" value="ECO:0007669"/>
    <property type="project" value="TreeGrafter"/>
</dbReference>
<feature type="domain" description="Sema" evidence="3">
    <location>
        <begin position="1"/>
        <end position="56"/>
    </location>
</feature>
<sequence length="56" mass="6217">MVVTSPGRLFVCGTNSFRPMCNTYIINDNNYTLEATKNGQAVCPYDPRHNSTSVFA</sequence>
<dbReference type="PROSITE" id="PS51004">
    <property type="entry name" value="SEMA"/>
    <property type="match status" value="1"/>
</dbReference>
<dbReference type="Proteomes" id="UP000092444">
    <property type="component" value="Unassembled WGS sequence"/>
</dbReference>
<dbReference type="EnsemblMetazoa" id="GMOY008631-RA">
    <property type="protein sequence ID" value="GMOY008631-PA"/>
    <property type="gene ID" value="GMOY008631"/>
</dbReference>
<keyword evidence="1" id="KW-0221">Differentiation</keyword>
<dbReference type="GO" id="GO:0005886">
    <property type="term" value="C:plasma membrane"/>
    <property type="evidence" value="ECO:0007669"/>
    <property type="project" value="TreeGrafter"/>
</dbReference>
<dbReference type="PANTHER" id="PTHR11036">
    <property type="entry name" value="SEMAPHORIN"/>
    <property type="match status" value="1"/>
</dbReference>
<dbReference type="InterPro" id="IPR015943">
    <property type="entry name" value="WD40/YVTN_repeat-like_dom_sf"/>
</dbReference>
<protein>
    <recommendedName>
        <fullName evidence="3">Sema domain-containing protein</fullName>
    </recommendedName>
</protein>
<evidence type="ECO:0000256" key="2">
    <source>
        <dbReference type="PROSITE-ProRule" id="PRU00352"/>
    </source>
</evidence>
<dbReference type="EMBL" id="CCAG010010354">
    <property type="status" value="NOT_ANNOTATED_CDS"/>
    <property type="molecule type" value="Genomic_DNA"/>
</dbReference>
<dbReference type="GO" id="GO:0007411">
    <property type="term" value="P:axon guidance"/>
    <property type="evidence" value="ECO:0007669"/>
    <property type="project" value="TreeGrafter"/>
</dbReference>
<proteinExistence type="predicted"/>
<dbReference type="STRING" id="37546.A0A1B0G5N5"/>